<proteinExistence type="predicted"/>
<accession>A0ACC2KXU0</accession>
<keyword evidence="2" id="KW-1185">Reference proteome</keyword>
<dbReference type="Proteomes" id="UP001234297">
    <property type="component" value="Chromosome 11"/>
</dbReference>
<name>A0ACC2KXU0_PERAE</name>
<sequence length="134" mass="15301">MLSLLLLPSLPKISISTLFAQNPKTLFSSTTPKPPLLSHLHLPNQTLISCRSINKKQKKRNDFRVWADDDDVESRDPDDYDMDEDEAEELDNKDYDIEYDRLLQNQQRHRDGAERVLHLDSGLGIGQGGGLQDQ</sequence>
<organism evidence="1 2">
    <name type="scientific">Persea americana</name>
    <name type="common">Avocado</name>
    <dbReference type="NCBI Taxonomy" id="3435"/>
    <lineage>
        <taxon>Eukaryota</taxon>
        <taxon>Viridiplantae</taxon>
        <taxon>Streptophyta</taxon>
        <taxon>Embryophyta</taxon>
        <taxon>Tracheophyta</taxon>
        <taxon>Spermatophyta</taxon>
        <taxon>Magnoliopsida</taxon>
        <taxon>Magnoliidae</taxon>
        <taxon>Laurales</taxon>
        <taxon>Lauraceae</taxon>
        <taxon>Persea</taxon>
    </lineage>
</organism>
<dbReference type="EMBL" id="CM056819">
    <property type="protein sequence ID" value="KAJ8625588.1"/>
    <property type="molecule type" value="Genomic_DNA"/>
</dbReference>
<evidence type="ECO:0000313" key="1">
    <source>
        <dbReference type="EMBL" id="KAJ8625588.1"/>
    </source>
</evidence>
<protein>
    <submittedName>
        <fullName evidence="1">Uncharacterized protein</fullName>
    </submittedName>
</protein>
<evidence type="ECO:0000313" key="2">
    <source>
        <dbReference type="Proteomes" id="UP001234297"/>
    </source>
</evidence>
<reference evidence="1 2" key="1">
    <citation type="journal article" date="2022" name="Hortic Res">
        <title>A haplotype resolved chromosomal level avocado genome allows analysis of novel avocado genes.</title>
        <authorList>
            <person name="Nath O."/>
            <person name="Fletcher S.J."/>
            <person name="Hayward A."/>
            <person name="Shaw L.M."/>
            <person name="Masouleh A.K."/>
            <person name="Furtado A."/>
            <person name="Henry R.J."/>
            <person name="Mitter N."/>
        </authorList>
    </citation>
    <scope>NUCLEOTIDE SEQUENCE [LARGE SCALE GENOMIC DNA]</scope>
    <source>
        <strain evidence="2">cv. Hass</strain>
    </source>
</reference>
<gene>
    <name evidence="1" type="ORF">MRB53_034118</name>
</gene>
<comment type="caution">
    <text evidence="1">The sequence shown here is derived from an EMBL/GenBank/DDBJ whole genome shotgun (WGS) entry which is preliminary data.</text>
</comment>